<name>A0A518BNP3_9BACT</name>
<evidence type="ECO:0000313" key="2">
    <source>
        <dbReference type="EMBL" id="QDU68594.1"/>
    </source>
</evidence>
<accession>A0A518BNP3</accession>
<proteinExistence type="predicted"/>
<feature type="signal peptide" evidence="1">
    <location>
        <begin position="1"/>
        <end position="33"/>
    </location>
</feature>
<dbReference type="InterPro" id="IPR011050">
    <property type="entry name" value="Pectin_lyase_fold/virulence"/>
</dbReference>
<dbReference type="EMBL" id="CP036287">
    <property type="protein sequence ID" value="QDU68594.1"/>
    <property type="molecule type" value="Genomic_DNA"/>
</dbReference>
<reference evidence="2 3" key="1">
    <citation type="submission" date="2019-02" db="EMBL/GenBank/DDBJ databases">
        <title>Deep-cultivation of Planctomycetes and their phenomic and genomic characterization uncovers novel biology.</title>
        <authorList>
            <person name="Wiegand S."/>
            <person name="Jogler M."/>
            <person name="Boedeker C."/>
            <person name="Pinto D."/>
            <person name="Vollmers J."/>
            <person name="Rivas-Marin E."/>
            <person name="Kohn T."/>
            <person name="Peeters S.H."/>
            <person name="Heuer A."/>
            <person name="Rast P."/>
            <person name="Oberbeckmann S."/>
            <person name="Bunk B."/>
            <person name="Jeske O."/>
            <person name="Meyerdierks A."/>
            <person name="Storesund J.E."/>
            <person name="Kallscheuer N."/>
            <person name="Luecker S."/>
            <person name="Lage O.M."/>
            <person name="Pohl T."/>
            <person name="Merkel B.J."/>
            <person name="Hornburger P."/>
            <person name="Mueller R.-W."/>
            <person name="Bruemmer F."/>
            <person name="Labrenz M."/>
            <person name="Spormann A.M."/>
            <person name="Op den Camp H."/>
            <person name="Overmann J."/>
            <person name="Amann R."/>
            <person name="Jetten M.S.M."/>
            <person name="Mascher T."/>
            <person name="Medema M.H."/>
            <person name="Devos D.P."/>
            <person name="Kaster A.-K."/>
            <person name="Ovreas L."/>
            <person name="Rohde M."/>
            <person name="Galperin M.Y."/>
            <person name="Jogler C."/>
        </authorList>
    </citation>
    <scope>NUCLEOTIDE SEQUENCE [LARGE SCALE GENOMIC DNA]</scope>
    <source>
        <strain evidence="2 3">Pla133</strain>
    </source>
</reference>
<organism evidence="2 3">
    <name type="scientific">Engelhardtia mirabilis</name>
    <dbReference type="NCBI Taxonomy" id="2528011"/>
    <lineage>
        <taxon>Bacteria</taxon>
        <taxon>Pseudomonadati</taxon>
        <taxon>Planctomycetota</taxon>
        <taxon>Planctomycetia</taxon>
        <taxon>Planctomycetia incertae sedis</taxon>
        <taxon>Engelhardtia</taxon>
    </lineage>
</organism>
<dbReference type="AlphaFoldDB" id="A0A518BNP3"/>
<feature type="chain" id="PRO_5022246152" description="Right handed beta helix domain-containing protein" evidence="1">
    <location>
        <begin position="34"/>
        <end position="427"/>
    </location>
</feature>
<dbReference type="KEGG" id="pbap:Pla133_36930"/>
<sequence length="427" mass="43451" precursor="true">MVPTICAPRLRAHALTVCTAAALTLALATGAQAQLGYGKVTIVDAQLGPGADFADLPEAVAGARDGELILVRSGTYSGFSIVHAALRVCADAGAEVYVAGTVRIDNLGGGDQTLLRGLRTPATWPFLQLEATGSLGPIWFEDCEFGLPAGSLLAFPTTAAYLKSMTSATFINCDLGASQGSPVVFADPAGAAAMSAEFSNVWVWGSTFRGGDAAPGTGAEGGRGVALKNFEFFASGNTFIGGQGADGGTCQIGGDGGDGLAALEFVTNLHLHQNTYNPGAGGVGGACGATIEHRGLSGDRIETNGGQLEHLGGPVRGFSVAAPIREDEPIELSFEAPAGEPVVTFGSLYLDTDVQYPLSGVLHIGPELSTIYRGIVPAGGVVRIDRADALVPLGFEHVVLFMQSVFAPGGTEPIVLGPPSALVVLAL</sequence>
<keyword evidence="1" id="KW-0732">Signal</keyword>
<dbReference type="RefSeq" id="WP_145067733.1">
    <property type="nucleotide sequence ID" value="NZ_CP036287.1"/>
</dbReference>
<protein>
    <recommendedName>
        <fullName evidence="4">Right handed beta helix domain-containing protein</fullName>
    </recommendedName>
</protein>
<evidence type="ECO:0000313" key="3">
    <source>
        <dbReference type="Proteomes" id="UP000316921"/>
    </source>
</evidence>
<evidence type="ECO:0008006" key="4">
    <source>
        <dbReference type="Google" id="ProtNLM"/>
    </source>
</evidence>
<dbReference type="Proteomes" id="UP000316921">
    <property type="component" value="Chromosome"/>
</dbReference>
<dbReference type="SUPFAM" id="SSF51126">
    <property type="entry name" value="Pectin lyase-like"/>
    <property type="match status" value="1"/>
</dbReference>
<gene>
    <name evidence="2" type="ORF">Pla133_36930</name>
</gene>
<evidence type="ECO:0000256" key="1">
    <source>
        <dbReference type="SAM" id="SignalP"/>
    </source>
</evidence>
<keyword evidence="3" id="KW-1185">Reference proteome</keyword>